<comment type="cofactor">
    <cofactor evidence="1">
        <name>[4Fe-4S] cluster</name>
        <dbReference type="ChEBI" id="CHEBI:49883"/>
    </cofactor>
</comment>
<dbReference type="RefSeq" id="WP_052242492.1">
    <property type="nucleotide sequence ID" value="NZ_JRVC01000013.1"/>
</dbReference>
<dbReference type="PROSITE" id="PS51332">
    <property type="entry name" value="B12_BINDING"/>
    <property type="match status" value="1"/>
</dbReference>
<evidence type="ECO:0000313" key="8">
    <source>
        <dbReference type="EMBL" id="KHS45117.1"/>
    </source>
</evidence>
<dbReference type="InterPro" id="IPR036724">
    <property type="entry name" value="Cobalamin-bd_sf"/>
</dbReference>
<keyword evidence="4" id="KW-0408">Iron</keyword>
<evidence type="ECO:0000256" key="2">
    <source>
        <dbReference type="ARBA" id="ARBA00022691"/>
    </source>
</evidence>
<proteinExistence type="predicted"/>
<dbReference type="SMART" id="SM00729">
    <property type="entry name" value="Elp3"/>
    <property type="match status" value="1"/>
</dbReference>
<dbReference type="PROSITE" id="PS51918">
    <property type="entry name" value="RADICAL_SAM"/>
    <property type="match status" value="1"/>
</dbReference>
<evidence type="ECO:0000256" key="1">
    <source>
        <dbReference type="ARBA" id="ARBA00001966"/>
    </source>
</evidence>
<evidence type="ECO:0000256" key="5">
    <source>
        <dbReference type="ARBA" id="ARBA00023014"/>
    </source>
</evidence>
<feature type="domain" description="Radical SAM core" evidence="7">
    <location>
        <begin position="236"/>
        <end position="468"/>
    </location>
</feature>
<dbReference type="GO" id="GO:0046872">
    <property type="term" value="F:metal ion binding"/>
    <property type="evidence" value="ECO:0007669"/>
    <property type="project" value="UniProtKB-KW"/>
</dbReference>
<keyword evidence="3" id="KW-0479">Metal-binding</keyword>
<evidence type="ECO:0000313" key="9">
    <source>
        <dbReference type="Proteomes" id="UP000031338"/>
    </source>
</evidence>
<dbReference type="CDD" id="cd01335">
    <property type="entry name" value="Radical_SAM"/>
    <property type="match status" value="1"/>
</dbReference>
<dbReference type="GO" id="GO:0051536">
    <property type="term" value="F:iron-sulfur cluster binding"/>
    <property type="evidence" value="ECO:0007669"/>
    <property type="project" value="UniProtKB-KW"/>
</dbReference>
<dbReference type="InterPro" id="IPR023404">
    <property type="entry name" value="rSAM_horseshoe"/>
</dbReference>
<dbReference type="STRING" id="48936.NJ75_02706"/>
<dbReference type="Gene3D" id="3.40.50.280">
    <property type="entry name" value="Cobalamin-binding domain"/>
    <property type="match status" value="1"/>
</dbReference>
<dbReference type="AlphaFoldDB" id="A0A0B9A3G5"/>
<protein>
    <submittedName>
        <fullName evidence="8">Radical SAM family protein</fullName>
    </submittedName>
</protein>
<organism evidence="8 9">
    <name type="scientific">Novosphingobium subterraneum</name>
    <dbReference type="NCBI Taxonomy" id="48936"/>
    <lineage>
        <taxon>Bacteria</taxon>
        <taxon>Pseudomonadati</taxon>
        <taxon>Pseudomonadota</taxon>
        <taxon>Alphaproteobacteria</taxon>
        <taxon>Sphingomonadales</taxon>
        <taxon>Sphingomonadaceae</taxon>
        <taxon>Novosphingobium</taxon>
    </lineage>
</organism>
<dbReference type="GO" id="GO:0031419">
    <property type="term" value="F:cobalamin binding"/>
    <property type="evidence" value="ECO:0007669"/>
    <property type="project" value="InterPro"/>
</dbReference>
<evidence type="ECO:0000256" key="3">
    <source>
        <dbReference type="ARBA" id="ARBA00022723"/>
    </source>
</evidence>
<dbReference type="InterPro" id="IPR007197">
    <property type="entry name" value="rSAM"/>
</dbReference>
<dbReference type="InterPro" id="IPR051198">
    <property type="entry name" value="BchE-like"/>
</dbReference>
<gene>
    <name evidence="8" type="ORF">NJ75_02706</name>
</gene>
<dbReference type="SFLD" id="SFLDG01082">
    <property type="entry name" value="B12-binding_domain_containing"/>
    <property type="match status" value="1"/>
</dbReference>
<evidence type="ECO:0000259" key="7">
    <source>
        <dbReference type="PROSITE" id="PS51918"/>
    </source>
</evidence>
<dbReference type="EMBL" id="JRVC01000013">
    <property type="protein sequence ID" value="KHS45117.1"/>
    <property type="molecule type" value="Genomic_DNA"/>
</dbReference>
<dbReference type="InterPro" id="IPR006638">
    <property type="entry name" value="Elp3/MiaA/NifB-like_rSAM"/>
</dbReference>
<evidence type="ECO:0000256" key="4">
    <source>
        <dbReference type="ARBA" id="ARBA00023004"/>
    </source>
</evidence>
<name>A0A0B9A3G5_9SPHN</name>
<evidence type="ECO:0000259" key="6">
    <source>
        <dbReference type="PROSITE" id="PS51332"/>
    </source>
</evidence>
<dbReference type="SUPFAM" id="SSF102114">
    <property type="entry name" value="Radical SAM enzymes"/>
    <property type="match status" value="1"/>
</dbReference>
<dbReference type="Proteomes" id="UP000031338">
    <property type="component" value="Unassembled WGS sequence"/>
</dbReference>
<dbReference type="PANTHER" id="PTHR43409">
    <property type="entry name" value="ANAEROBIC MAGNESIUM-PROTOPORPHYRIN IX MONOMETHYL ESTER CYCLASE-RELATED"/>
    <property type="match status" value="1"/>
</dbReference>
<feature type="domain" description="B12-binding" evidence="6">
    <location>
        <begin position="21"/>
        <end position="201"/>
    </location>
</feature>
<accession>A0A0B9A3G5</accession>
<dbReference type="SUPFAM" id="SSF52242">
    <property type="entry name" value="Cobalamin (vitamin B12)-binding domain"/>
    <property type="match status" value="1"/>
</dbReference>
<dbReference type="SFLD" id="SFLDS00029">
    <property type="entry name" value="Radical_SAM"/>
    <property type="match status" value="1"/>
</dbReference>
<dbReference type="InterPro" id="IPR006158">
    <property type="entry name" value="Cobalamin-bd"/>
</dbReference>
<sequence>MTLSDIVTRRGAKRLSSNDGKRILLVDLNNFASFPTLAVGLLVASLRNAGHRVDLLVPLAYDVPAAAREKPDRLHHKWMRALHLSTTPGLIVFRNAMRSAFYWYHRRPHETVIREVGRALDQRPDILLLSAYLQHHATVVELCRLAKERSVPVLLGGPAFNLKGTTEAWRTIPGLTAIYGGEADLVAPELVTAILAKQDMSGVPGITLSDGRGTPAAPPFRELDRSSVPDFTDFPWDRYPVRIVPIMTGRGCQWGRCLFCSDVVSANGRTFRTRSVESVLNEMREQSRRCATTNFLFLDLKLNSNPHLLRGLVEHVQTAVPGAQWIGTVHVDRRQDNGLSRNELRAAARAGMRRVSFGLESGSQHVLDLMDKGSSVEGNEAFIRHASEAGISVRCTMFQGFPGETAEDLSMTADFLVRNERYIDRVRFNDFSILEDTPIWHKLMAEANSYPGLSIKGIDKRHAKASYAYTPSRHPEYRRARARVLEAVYGINRRPLRDEARMFDGLM</sequence>
<keyword evidence="5" id="KW-0411">Iron-sulfur</keyword>
<dbReference type="CDD" id="cd02065">
    <property type="entry name" value="B12-binding_like"/>
    <property type="match status" value="1"/>
</dbReference>
<dbReference type="GO" id="GO:0003824">
    <property type="term" value="F:catalytic activity"/>
    <property type="evidence" value="ECO:0007669"/>
    <property type="project" value="InterPro"/>
</dbReference>
<keyword evidence="9" id="KW-1185">Reference proteome</keyword>
<dbReference type="PATRIC" id="fig|48936.3.peg.2718"/>
<dbReference type="InterPro" id="IPR058240">
    <property type="entry name" value="rSAM_sf"/>
</dbReference>
<keyword evidence="2" id="KW-0949">S-adenosyl-L-methionine</keyword>
<dbReference type="Pfam" id="PF04055">
    <property type="entry name" value="Radical_SAM"/>
    <property type="match status" value="1"/>
</dbReference>
<dbReference type="Gene3D" id="3.80.30.20">
    <property type="entry name" value="tm_1862 like domain"/>
    <property type="match status" value="1"/>
</dbReference>
<comment type="caution">
    <text evidence="8">The sequence shown here is derived from an EMBL/GenBank/DDBJ whole genome shotgun (WGS) entry which is preliminary data.</text>
</comment>
<reference evidence="8 9" key="1">
    <citation type="submission" date="2014-10" db="EMBL/GenBank/DDBJ databases">
        <title>Draft genome sequence of Novosphingobium subterraneum DSM 12447.</title>
        <authorList>
            <person name="Gan H.M."/>
            <person name="Gan H.Y."/>
            <person name="Savka M.A."/>
        </authorList>
    </citation>
    <scope>NUCLEOTIDE SEQUENCE [LARGE SCALE GENOMIC DNA]</scope>
    <source>
        <strain evidence="8 9">DSM 12447</strain>
    </source>
</reference>